<comment type="caution">
    <text evidence="4">The sequence shown here is derived from an EMBL/GenBank/DDBJ whole genome shotgun (WGS) entry which is preliminary data.</text>
</comment>
<keyword evidence="2" id="KW-0812">Transmembrane</keyword>
<gene>
    <name evidence="4" type="ORF">ACN38_g6031</name>
</gene>
<dbReference type="AlphaFoldDB" id="A0A0M9WFM9"/>
<evidence type="ECO:0000256" key="2">
    <source>
        <dbReference type="SAM" id="Phobius"/>
    </source>
</evidence>
<feature type="transmembrane region" description="Helical" evidence="2">
    <location>
        <begin position="107"/>
        <end position="128"/>
    </location>
</feature>
<sequence length="962" mass="108437">MGPLIFFNFPKSYNPFLPYQLLSSIFLLFPSEGVVGTMKSSLHRPGDLSLRGQLEDSALFALKVARSPQLYLDASRTYFFSITFISLILSKCFHLCVHLTSLEVPSLLPWGPTFFLVDILIILVACYLTRSFESRVGQNVAAVVTLLFSLYISSMTSANISFYAHTGVEIPWRKPESSHEDNRTTATQTVLSMLTVAFFVDILIMVGAFFATPCLFQATETFLEIWGSLLLAPFRRCLPQKASADPETYQQIEIEDYDEGHNDTDSVSQLDVPQKQPVQKKSRSLLKRVIAISCGVIIVLLSCIRPRGADYSYLSKSLSLAPFGNHEYSPARERPTSANGSAAPESAVPEGAPKSAPSSAPSRTPTSAPASIPSSAPSSAANGNSTSLPADFSWLEGHTALDSFPTFDWLPSYNSSDGFPDWSPFRINKHDKSDYVYEHYNPLKDPLHTPNLQNDILEPIRELLHDGSVKIKHVILIKLESTRQDVWPFRSDSYIMKHINESYPDGIPDEVQDRLTKLTPTAERLTGFETGFRKDGDDSPKPYGGISARNAYTSGTYTLKSITGTVCGVNPMAVEANLEYLHDIYQPCLPHILEALNQQPNISSQADTDSQTDDWTSWPWHTMWMQSHPDDWDKHYMLHPALGYKDIMAKRTIDADGKEYIPDETEEEEEHGHEDKLLKNYLRDVIDDAKKNNTRLFLSHLTHNTHTPYYKPGDYEEMMGDLSNDRNEKLNRYLNTMAYQDEWIADILELLDDAGIADETLLVMTGDHGLSLPNDGGITAWHSSHVGNFHVPLFFSHPKLPQLEVNNAVLSTQILPTILDLLVETSSIDEDSSKVIKDLLPLYEGQSMIRALIPEHNGKQEWHFSTMNPGGTWFTMRAAAQPYRLVVPLKPDAKWRFTDVVADPFELNPLEDLQLLFLVDVVRKEHGPEAVKWLSEAAHVAKWWIEENHRRWKYDPQNPENN</sequence>
<dbReference type="SUPFAM" id="SSF53649">
    <property type="entry name" value="Alkaline phosphatase-like"/>
    <property type="match status" value="1"/>
</dbReference>
<feature type="region of interest" description="Disordered" evidence="1">
    <location>
        <begin position="328"/>
        <end position="384"/>
    </location>
</feature>
<accession>A0A0M9WFM9</accession>
<evidence type="ECO:0000313" key="4">
    <source>
        <dbReference type="EMBL" id="KOS43073.1"/>
    </source>
</evidence>
<feature type="transmembrane region" description="Helical" evidence="2">
    <location>
        <begin position="78"/>
        <end position="101"/>
    </location>
</feature>
<dbReference type="Pfam" id="PF00884">
    <property type="entry name" value="Sulfatase"/>
    <property type="match status" value="1"/>
</dbReference>
<dbReference type="EMBL" id="LHQQ01000090">
    <property type="protein sequence ID" value="KOS43073.1"/>
    <property type="molecule type" value="Genomic_DNA"/>
</dbReference>
<keyword evidence="5" id="KW-1185">Reference proteome</keyword>
<keyword evidence="2" id="KW-0472">Membrane</keyword>
<dbReference type="InterPro" id="IPR052701">
    <property type="entry name" value="GAG_Ulvan_Degrading_Sulfatases"/>
</dbReference>
<name>A0A0M9WFM9_9EURO</name>
<dbReference type="Gene3D" id="3.40.720.10">
    <property type="entry name" value="Alkaline Phosphatase, subunit A"/>
    <property type="match status" value="1"/>
</dbReference>
<feature type="transmembrane region" description="Helical" evidence="2">
    <location>
        <begin position="285"/>
        <end position="302"/>
    </location>
</feature>
<feature type="domain" description="Sulfatase N-terminal" evidence="3">
    <location>
        <begin position="543"/>
        <end position="822"/>
    </location>
</feature>
<dbReference type="InterPro" id="IPR017850">
    <property type="entry name" value="Alkaline_phosphatase_core_sf"/>
</dbReference>
<keyword evidence="2" id="KW-1133">Transmembrane helix</keyword>
<feature type="transmembrane region" description="Helical" evidence="2">
    <location>
        <begin position="16"/>
        <end position="35"/>
    </location>
</feature>
<dbReference type="OrthoDB" id="103349at2759"/>
<dbReference type="STRING" id="229535.A0A0M9WFM9"/>
<protein>
    <recommendedName>
        <fullName evidence="3">Sulfatase N-terminal domain-containing protein</fullName>
    </recommendedName>
</protein>
<feature type="transmembrane region" description="Helical" evidence="2">
    <location>
        <begin position="140"/>
        <end position="164"/>
    </location>
</feature>
<evidence type="ECO:0000313" key="5">
    <source>
        <dbReference type="Proteomes" id="UP000037696"/>
    </source>
</evidence>
<proteinExistence type="predicted"/>
<dbReference type="PANTHER" id="PTHR43751">
    <property type="entry name" value="SULFATASE"/>
    <property type="match status" value="1"/>
</dbReference>
<dbReference type="InterPro" id="IPR000917">
    <property type="entry name" value="Sulfatase_N"/>
</dbReference>
<organism evidence="4 5">
    <name type="scientific">Penicillium nordicum</name>
    <dbReference type="NCBI Taxonomy" id="229535"/>
    <lineage>
        <taxon>Eukaryota</taxon>
        <taxon>Fungi</taxon>
        <taxon>Dikarya</taxon>
        <taxon>Ascomycota</taxon>
        <taxon>Pezizomycotina</taxon>
        <taxon>Eurotiomycetes</taxon>
        <taxon>Eurotiomycetidae</taxon>
        <taxon>Eurotiales</taxon>
        <taxon>Aspergillaceae</taxon>
        <taxon>Penicillium</taxon>
    </lineage>
</organism>
<dbReference type="PANTHER" id="PTHR43751:SF3">
    <property type="entry name" value="SULFATASE N-TERMINAL DOMAIN-CONTAINING PROTEIN"/>
    <property type="match status" value="1"/>
</dbReference>
<dbReference type="Proteomes" id="UP000037696">
    <property type="component" value="Unassembled WGS sequence"/>
</dbReference>
<evidence type="ECO:0000259" key="3">
    <source>
        <dbReference type="Pfam" id="PF00884"/>
    </source>
</evidence>
<feature type="transmembrane region" description="Helical" evidence="2">
    <location>
        <begin position="190"/>
        <end position="216"/>
    </location>
</feature>
<reference evidence="4 5" key="1">
    <citation type="submission" date="2015-08" db="EMBL/GenBank/DDBJ databases">
        <title>Genome sequencing of Penicillium nordicum.</title>
        <authorList>
            <person name="Nguyen H.D."/>
            <person name="Seifert K.A."/>
        </authorList>
    </citation>
    <scope>NUCLEOTIDE SEQUENCE [LARGE SCALE GENOMIC DNA]</scope>
    <source>
        <strain evidence="4 5">DAOMC 185683</strain>
    </source>
</reference>
<evidence type="ECO:0000256" key="1">
    <source>
        <dbReference type="SAM" id="MobiDB-lite"/>
    </source>
</evidence>
<feature type="compositionally biased region" description="Low complexity" evidence="1">
    <location>
        <begin position="352"/>
        <end position="381"/>
    </location>
</feature>